<proteinExistence type="predicted"/>
<dbReference type="AlphaFoldDB" id="A0A177APG3"/>
<sequence>MKDNNHNLNPIKLGILMSDAKKHAYKHHYRVKNNYDKKVPIYKLYHTTNCKINHPILSKKQPQYVLKEPRPCKPPNYLNDYVLN</sequence>
<dbReference type="Proteomes" id="UP000078046">
    <property type="component" value="Unassembled WGS sequence"/>
</dbReference>
<evidence type="ECO:0000313" key="1">
    <source>
        <dbReference type="EMBL" id="OAF63917.1"/>
    </source>
</evidence>
<keyword evidence="2" id="KW-1185">Reference proteome</keyword>
<protein>
    <submittedName>
        <fullName evidence="1">Uncharacterized protein</fullName>
    </submittedName>
</protein>
<dbReference type="EMBL" id="LWCA01002366">
    <property type="protein sequence ID" value="OAF63917.1"/>
    <property type="molecule type" value="Genomic_DNA"/>
</dbReference>
<gene>
    <name evidence="1" type="ORF">A3Q56_08346</name>
</gene>
<reference evidence="1 2" key="1">
    <citation type="submission" date="2016-04" db="EMBL/GenBank/DDBJ databases">
        <title>The genome of Intoshia linei affirms orthonectids as highly simplified spiralians.</title>
        <authorList>
            <person name="Mikhailov K.V."/>
            <person name="Slusarev G.S."/>
            <person name="Nikitin M.A."/>
            <person name="Logacheva M.D."/>
            <person name="Penin A."/>
            <person name="Aleoshin V."/>
            <person name="Panchin Y.V."/>
        </authorList>
    </citation>
    <scope>NUCLEOTIDE SEQUENCE [LARGE SCALE GENOMIC DNA]</scope>
    <source>
        <strain evidence="1">Intl2013</strain>
        <tissue evidence="1">Whole animal</tissue>
    </source>
</reference>
<organism evidence="1 2">
    <name type="scientific">Intoshia linei</name>
    <dbReference type="NCBI Taxonomy" id="1819745"/>
    <lineage>
        <taxon>Eukaryota</taxon>
        <taxon>Metazoa</taxon>
        <taxon>Spiralia</taxon>
        <taxon>Lophotrochozoa</taxon>
        <taxon>Mesozoa</taxon>
        <taxon>Orthonectida</taxon>
        <taxon>Rhopaluridae</taxon>
        <taxon>Intoshia</taxon>
    </lineage>
</organism>
<name>A0A177APG3_9BILA</name>
<comment type="caution">
    <text evidence="1">The sequence shown here is derived from an EMBL/GenBank/DDBJ whole genome shotgun (WGS) entry which is preliminary data.</text>
</comment>
<evidence type="ECO:0000313" key="2">
    <source>
        <dbReference type="Proteomes" id="UP000078046"/>
    </source>
</evidence>
<accession>A0A177APG3</accession>